<comment type="caution">
    <text evidence="2">The sequence shown here is derived from an EMBL/GenBank/DDBJ whole genome shotgun (WGS) entry which is preliminary data.</text>
</comment>
<evidence type="ECO:0000256" key="1">
    <source>
        <dbReference type="SAM" id="Phobius"/>
    </source>
</evidence>
<name>A0A1J4KR98_9EUKA</name>
<dbReference type="Proteomes" id="UP000179807">
    <property type="component" value="Unassembled WGS sequence"/>
</dbReference>
<dbReference type="AlphaFoldDB" id="A0A1J4KR98"/>
<keyword evidence="1" id="KW-0812">Transmembrane</keyword>
<dbReference type="OrthoDB" id="10651717at2759"/>
<evidence type="ECO:0000313" key="2">
    <source>
        <dbReference type="EMBL" id="OHT13783.1"/>
    </source>
</evidence>
<dbReference type="RefSeq" id="XP_068366919.1">
    <property type="nucleotide sequence ID" value="XM_068498711.1"/>
</dbReference>
<dbReference type="VEuPathDB" id="TrichDB:TRFO_16005"/>
<accession>A0A1J4KR98</accession>
<evidence type="ECO:0008006" key="4">
    <source>
        <dbReference type="Google" id="ProtNLM"/>
    </source>
</evidence>
<organism evidence="2 3">
    <name type="scientific">Tritrichomonas foetus</name>
    <dbReference type="NCBI Taxonomy" id="1144522"/>
    <lineage>
        <taxon>Eukaryota</taxon>
        <taxon>Metamonada</taxon>
        <taxon>Parabasalia</taxon>
        <taxon>Tritrichomonadida</taxon>
        <taxon>Tritrichomonadidae</taxon>
        <taxon>Tritrichomonas</taxon>
    </lineage>
</organism>
<feature type="transmembrane region" description="Helical" evidence="1">
    <location>
        <begin position="12"/>
        <end position="31"/>
    </location>
</feature>
<protein>
    <recommendedName>
        <fullName evidence="4">Nucleotide-diphospho-sugar transferase domain-containing protein</fullName>
    </recommendedName>
</protein>
<dbReference type="EMBL" id="MLAK01000476">
    <property type="protein sequence ID" value="OHT13783.1"/>
    <property type="molecule type" value="Genomic_DNA"/>
</dbReference>
<reference evidence="2" key="1">
    <citation type="submission" date="2016-10" db="EMBL/GenBank/DDBJ databases">
        <authorList>
            <person name="Benchimol M."/>
            <person name="Almeida L.G."/>
            <person name="Vasconcelos A.T."/>
            <person name="Perreira-Neves A."/>
            <person name="Rosa I.A."/>
            <person name="Tasca T."/>
            <person name="Bogo M.R."/>
            <person name="de Souza W."/>
        </authorList>
    </citation>
    <scope>NUCLEOTIDE SEQUENCE [LARGE SCALE GENOMIC DNA]</scope>
    <source>
        <strain evidence="2">K</strain>
    </source>
</reference>
<sequence length="411" mass="49317">MNSNQILTKNILIVVRSTTFIFFAIIHITLLHNLRMIDVTRNWPLLNAIQQIFTDNKDFSPKFTIKNEKLMEAFSWINFSYIEQYKFEFLTNFSNCRFCSFTPHNPTDNFRDDSRDVALSFLFGNIAGFLPFVQTLRTTGSKAQIVIFVDDPTYQEIFRKTNSFVFDCGVHLINMDTRSYKYRENLIYYYRYIPPLAFLLSHRIFNRVFVSDLTDAIFQGNPFQMKFPSEKTFIASPEYETDGVGTIHYNDPTINEFQLIQILLENDKFFTPEWYKKEAHYYNGGCFFTTLELAIRHFSNVIGLYDNMTDVQWETLQRLKHRLEEQNYNSYAINRYLIPDKDVQVISDGPHHELFMLWGRYYKRYQRFPDFKYKNDIVLFYHLMNKDGYYCRSIKRVCPPLYSFYPYFRCQ</sequence>
<evidence type="ECO:0000313" key="3">
    <source>
        <dbReference type="Proteomes" id="UP000179807"/>
    </source>
</evidence>
<proteinExistence type="predicted"/>
<dbReference type="GeneID" id="94833415"/>
<keyword evidence="3" id="KW-1185">Reference proteome</keyword>
<keyword evidence="1" id="KW-1133">Transmembrane helix</keyword>
<keyword evidence="1" id="KW-0472">Membrane</keyword>
<gene>
    <name evidence="2" type="ORF">TRFO_16005</name>
</gene>